<proteinExistence type="predicted"/>
<dbReference type="EMBL" id="BARS01037838">
    <property type="protein sequence ID" value="GAG15978.1"/>
    <property type="molecule type" value="Genomic_DNA"/>
</dbReference>
<gene>
    <name evidence="1" type="ORF">S01H1_57969</name>
</gene>
<reference evidence="1" key="1">
    <citation type="journal article" date="2014" name="Front. Microbiol.">
        <title>High frequency of phylogenetically diverse reductive dehalogenase-homologous genes in deep subseafloor sedimentary metagenomes.</title>
        <authorList>
            <person name="Kawai M."/>
            <person name="Futagami T."/>
            <person name="Toyoda A."/>
            <person name="Takaki Y."/>
            <person name="Nishi S."/>
            <person name="Hori S."/>
            <person name="Arai W."/>
            <person name="Tsubouchi T."/>
            <person name="Morono Y."/>
            <person name="Uchiyama I."/>
            <person name="Ito T."/>
            <person name="Fujiyama A."/>
            <person name="Inagaki F."/>
            <person name="Takami H."/>
        </authorList>
    </citation>
    <scope>NUCLEOTIDE SEQUENCE</scope>
    <source>
        <strain evidence="1">Expedition CK06-06</strain>
    </source>
</reference>
<dbReference type="AlphaFoldDB" id="X0VU72"/>
<feature type="non-terminal residue" evidence="1">
    <location>
        <position position="1"/>
    </location>
</feature>
<organism evidence="1">
    <name type="scientific">marine sediment metagenome</name>
    <dbReference type="NCBI Taxonomy" id="412755"/>
    <lineage>
        <taxon>unclassified sequences</taxon>
        <taxon>metagenomes</taxon>
        <taxon>ecological metagenomes</taxon>
    </lineage>
</organism>
<name>X0VU72_9ZZZZ</name>
<comment type="caution">
    <text evidence="1">The sequence shown here is derived from an EMBL/GenBank/DDBJ whole genome shotgun (WGS) entry which is preliminary data.</text>
</comment>
<protein>
    <submittedName>
        <fullName evidence="1">Uncharacterized protein</fullName>
    </submittedName>
</protein>
<accession>X0VU72</accession>
<sequence length="203" mass="22347">LNCQLFRLGESKDGGKAKEVLTEWINWAAKASGSNKGYFGNVEPKNSFILSLVFLCPTGVFYNLQKARQIDCRYVYCLEQTADGMPLSLCVEQRGVAMCKYVTGQIFNLIPFAAAFSDIAKLIGKALANPWVLGEILARISCRYLVCANPLIPGCSLCSIAEFASWLLETLCDLGIGKGQCTPFWEELDPFQSNYCKKIGLSA</sequence>
<evidence type="ECO:0000313" key="1">
    <source>
        <dbReference type="EMBL" id="GAG15978.1"/>
    </source>
</evidence>